<dbReference type="Gene3D" id="2.60.40.420">
    <property type="entry name" value="Cupredoxins - blue copper proteins"/>
    <property type="match status" value="3"/>
</dbReference>
<feature type="domain" description="Plastocyanin-like" evidence="2">
    <location>
        <begin position="439"/>
        <end position="547"/>
    </location>
</feature>
<evidence type="ECO:0000256" key="1">
    <source>
        <dbReference type="ARBA" id="ARBA00010609"/>
    </source>
</evidence>
<comment type="caution">
    <text evidence="3">The sequence shown here is derived from an EMBL/GenBank/DDBJ whole genome shotgun (WGS) entry which is preliminary data.</text>
</comment>
<dbReference type="InterPro" id="IPR006311">
    <property type="entry name" value="TAT_signal"/>
</dbReference>
<dbReference type="InterPro" id="IPR045087">
    <property type="entry name" value="Cu-oxidase_fam"/>
</dbReference>
<dbReference type="GO" id="GO:0005507">
    <property type="term" value="F:copper ion binding"/>
    <property type="evidence" value="ECO:0007669"/>
    <property type="project" value="InterPro"/>
</dbReference>
<sequence>MDEPVVGKPHKIRRRAVLQGLGLMAGLGALSVGSASARESAHAALPDIDPLRPLQLPSPRLEPFREALVFPPKLAGSDLELRAASSMHRFHPDLAPSPSLGYGGMDYLGPTIEAHVEQSLTLRYANDITTHPLAADVDSRLHGLSDNDRTQVPTSLHLHGGVTAPQYDGNPELIQRPGEGLVHEFGNAPGNGNPSGSGNHWYHDHAMGMTRLNVYAGLAGMYLLRDNYDTGTAGNPLGLPSGEFELPLILQDKVFTSDGRQSVRSTWTTPQGAWDPATPGDVGVVNGVVWPRIEVARGLYRLRVLNAASYSVWNLYFGNRMRFWVIGSESGLLAASAPTDHVRLSPGERVDLLVDFGLLEPGTSVELRNDEPVPLAVAQRGTQVMPLFARFDLSSAKGFTGSVPQQLSSAAPPPPAVPDVVRNLTIMQLSRPSSYPSITMSLNNLRYTDSDIELPRQGTVEQWNLINVTTEPHPIHLHLVTFRVLGRQSINTPAYTAAYPLPDLGTRWTPSADDFVTSPMRAPEVWETGAKDTVIVDANSITRIIVRFPTADELGFDPDATFPRAAVVDPAMKEPAMEHSGHGGGSGDLQGYVWHCHMLDHEDHDMMLRYRLVT</sequence>
<dbReference type="EMBL" id="VNIQ01000004">
    <property type="protein sequence ID" value="TYQ04128.1"/>
    <property type="molecule type" value="Genomic_DNA"/>
</dbReference>
<evidence type="ECO:0000313" key="3">
    <source>
        <dbReference type="EMBL" id="TYQ04128.1"/>
    </source>
</evidence>
<organism evidence="3">
    <name type="scientific">Nocardia globerula</name>
    <dbReference type="NCBI Taxonomy" id="1818"/>
    <lineage>
        <taxon>Bacteria</taxon>
        <taxon>Bacillati</taxon>
        <taxon>Actinomycetota</taxon>
        <taxon>Actinomycetes</taxon>
        <taxon>Mycobacteriales</taxon>
        <taxon>Nocardiaceae</taxon>
        <taxon>Nocardia</taxon>
    </lineage>
</organism>
<dbReference type="Pfam" id="PF07731">
    <property type="entry name" value="Cu-oxidase_2"/>
    <property type="match status" value="1"/>
</dbReference>
<dbReference type="CDD" id="cd13844">
    <property type="entry name" value="CuRO_1_BOD_CotA_like"/>
    <property type="match status" value="1"/>
</dbReference>
<dbReference type="PANTHER" id="PTHR48267">
    <property type="entry name" value="CUPREDOXIN SUPERFAMILY PROTEIN"/>
    <property type="match status" value="1"/>
</dbReference>
<protein>
    <submittedName>
        <fullName evidence="3">FtsP/CotA-like multicopper oxidase with cupredoxin domain</fullName>
    </submittedName>
</protein>
<dbReference type="AlphaFoldDB" id="A0A652YQM9"/>
<dbReference type="SUPFAM" id="SSF49503">
    <property type="entry name" value="Cupredoxins"/>
    <property type="match status" value="3"/>
</dbReference>
<reference evidence="3" key="1">
    <citation type="submission" date="2019-07" db="EMBL/GenBank/DDBJ databases">
        <title>Genomic Encyclopedia of Type Strains, Phase IV (KMG-IV): sequencing the most valuable type-strain genomes for metagenomic binning, comparative biology and taxonomic classification.</title>
        <authorList>
            <person name="Goeker M."/>
        </authorList>
    </citation>
    <scope>NUCLEOTIDE SEQUENCE</scope>
    <source>
        <strain evidence="3">DSM 44596</strain>
    </source>
</reference>
<name>A0A652YQM9_NOCGL</name>
<dbReference type="PANTHER" id="PTHR48267:SF1">
    <property type="entry name" value="BILIRUBIN OXIDASE"/>
    <property type="match status" value="1"/>
</dbReference>
<dbReference type="InterPro" id="IPR008972">
    <property type="entry name" value="Cupredoxin"/>
</dbReference>
<dbReference type="InterPro" id="IPR011706">
    <property type="entry name" value="Cu-oxidase_C"/>
</dbReference>
<proteinExistence type="inferred from homology"/>
<gene>
    <name evidence="3" type="ORF">FNL38_104504</name>
</gene>
<dbReference type="PROSITE" id="PS51318">
    <property type="entry name" value="TAT"/>
    <property type="match status" value="1"/>
</dbReference>
<dbReference type="GO" id="GO:0016491">
    <property type="term" value="F:oxidoreductase activity"/>
    <property type="evidence" value="ECO:0007669"/>
    <property type="project" value="InterPro"/>
</dbReference>
<comment type="similarity">
    <text evidence="1">Belongs to the multicopper oxidase family.</text>
</comment>
<evidence type="ECO:0000259" key="2">
    <source>
        <dbReference type="Pfam" id="PF07731"/>
    </source>
</evidence>
<accession>A0A652YQM9</accession>